<keyword evidence="3" id="KW-1185">Reference proteome</keyword>
<proteinExistence type="predicted"/>
<reference evidence="2" key="1">
    <citation type="journal article" date="2023" name="Mol. Phylogenet. Evol.">
        <title>Genome-scale phylogeny and comparative genomics of the fungal order Sordariales.</title>
        <authorList>
            <person name="Hensen N."/>
            <person name="Bonometti L."/>
            <person name="Westerberg I."/>
            <person name="Brannstrom I.O."/>
            <person name="Guillou S."/>
            <person name="Cros-Aarteil S."/>
            <person name="Calhoun S."/>
            <person name="Haridas S."/>
            <person name="Kuo A."/>
            <person name="Mondo S."/>
            <person name="Pangilinan J."/>
            <person name="Riley R."/>
            <person name="LaButti K."/>
            <person name="Andreopoulos B."/>
            <person name="Lipzen A."/>
            <person name="Chen C."/>
            <person name="Yan M."/>
            <person name="Daum C."/>
            <person name="Ng V."/>
            <person name="Clum A."/>
            <person name="Steindorff A."/>
            <person name="Ohm R.A."/>
            <person name="Martin F."/>
            <person name="Silar P."/>
            <person name="Natvig D.O."/>
            <person name="Lalanne C."/>
            <person name="Gautier V."/>
            <person name="Ament-Velasquez S.L."/>
            <person name="Kruys A."/>
            <person name="Hutchinson M.I."/>
            <person name="Powell A.J."/>
            <person name="Barry K."/>
            <person name="Miller A.N."/>
            <person name="Grigoriev I.V."/>
            <person name="Debuchy R."/>
            <person name="Gladieux P."/>
            <person name="Hiltunen Thoren M."/>
            <person name="Johannesson H."/>
        </authorList>
    </citation>
    <scope>NUCLEOTIDE SEQUENCE</scope>
    <source>
        <strain evidence="2">CBS 560.94</strain>
    </source>
</reference>
<dbReference type="GeneID" id="87862562"/>
<name>A0AAE0JR58_9PEZI</name>
<feature type="transmembrane region" description="Helical" evidence="1">
    <location>
        <begin position="48"/>
        <end position="67"/>
    </location>
</feature>
<organism evidence="2 3">
    <name type="scientific">Neurospora tetraspora</name>
    <dbReference type="NCBI Taxonomy" id="94610"/>
    <lineage>
        <taxon>Eukaryota</taxon>
        <taxon>Fungi</taxon>
        <taxon>Dikarya</taxon>
        <taxon>Ascomycota</taxon>
        <taxon>Pezizomycotina</taxon>
        <taxon>Sordariomycetes</taxon>
        <taxon>Sordariomycetidae</taxon>
        <taxon>Sordariales</taxon>
        <taxon>Sordariaceae</taxon>
        <taxon>Neurospora</taxon>
    </lineage>
</organism>
<dbReference type="AlphaFoldDB" id="A0AAE0JR58"/>
<protein>
    <submittedName>
        <fullName evidence="2">Uncharacterized protein</fullName>
    </submittedName>
</protein>
<comment type="caution">
    <text evidence="2">The sequence shown here is derived from an EMBL/GenBank/DDBJ whole genome shotgun (WGS) entry which is preliminary data.</text>
</comment>
<evidence type="ECO:0000313" key="2">
    <source>
        <dbReference type="EMBL" id="KAK3356186.1"/>
    </source>
</evidence>
<dbReference type="RefSeq" id="XP_062687563.1">
    <property type="nucleotide sequence ID" value="XM_062825408.1"/>
</dbReference>
<keyword evidence="1" id="KW-1133">Transmembrane helix</keyword>
<sequence>MVLAVWPCAAIVKPKAACGAELLIDDGSGDVDECEEGWCWSVGHWRNAISLFAIILLVVLVPDAILLEMESPKDKFGGSSCPDNPAITNSQLGCYFTCQAKGRLLLVDISLLTASRGKKRIKASQGSREVMLFNVSLGGK</sequence>
<evidence type="ECO:0000313" key="3">
    <source>
        <dbReference type="Proteomes" id="UP001278500"/>
    </source>
</evidence>
<accession>A0AAE0JR58</accession>
<keyword evidence="1" id="KW-0812">Transmembrane</keyword>
<dbReference type="Proteomes" id="UP001278500">
    <property type="component" value="Unassembled WGS sequence"/>
</dbReference>
<reference evidence="2" key="2">
    <citation type="submission" date="2023-06" db="EMBL/GenBank/DDBJ databases">
        <authorList>
            <consortium name="Lawrence Berkeley National Laboratory"/>
            <person name="Haridas S."/>
            <person name="Hensen N."/>
            <person name="Bonometti L."/>
            <person name="Westerberg I."/>
            <person name="Brannstrom I.O."/>
            <person name="Guillou S."/>
            <person name="Cros-Aarteil S."/>
            <person name="Calhoun S."/>
            <person name="Kuo A."/>
            <person name="Mondo S."/>
            <person name="Pangilinan J."/>
            <person name="Riley R."/>
            <person name="Labutti K."/>
            <person name="Andreopoulos B."/>
            <person name="Lipzen A."/>
            <person name="Chen C."/>
            <person name="Yanf M."/>
            <person name="Daum C."/>
            <person name="Ng V."/>
            <person name="Clum A."/>
            <person name="Steindorff A."/>
            <person name="Ohm R."/>
            <person name="Martin F."/>
            <person name="Silar P."/>
            <person name="Natvig D."/>
            <person name="Lalanne C."/>
            <person name="Gautier V."/>
            <person name="Ament-Velasquez S.L."/>
            <person name="Kruys A."/>
            <person name="Hutchinson M.I."/>
            <person name="Powell A.J."/>
            <person name="Barry K."/>
            <person name="Miller A.N."/>
            <person name="Grigoriev I.V."/>
            <person name="Debuchy R."/>
            <person name="Gladieux P."/>
            <person name="Thoren M.H."/>
            <person name="Johannesson H."/>
        </authorList>
    </citation>
    <scope>NUCLEOTIDE SEQUENCE</scope>
    <source>
        <strain evidence="2">CBS 560.94</strain>
    </source>
</reference>
<keyword evidence="1" id="KW-0472">Membrane</keyword>
<dbReference type="EMBL" id="JAUEPP010000001">
    <property type="protein sequence ID" value="KAK3356186.1"/>
    <property type="molecule type" value="Genomic_DNA"/>
</dbReference>
<evidence type="ECO:0000256" key="1">
    <source>
        <dbReference type="SAM" id="Phobius"/>
    </source>
</evidence>
<gene>
    <name evidence="2" type="ORF">B0H65DRAFT_439339</name>
</gene>